<dbReference type="Proteomes" id="UP001209803">
    <property type="component" value="Chromosome"/>
</dbReference>
<accession>A0ABY8F7P2</accession>
<dbReference type="PROSITE" id="PS50164">
    <property type="entry name" value="GIY_YIG"/>
    <property type="match status" value="1"/>
</dbReference>
<dbReference type="InterPro" id="IPR000305">
    <property type="entry name" value="GIY-YIG_endonuc"/>
</dbReference>
<dbReference type="Gene3D" id="3.40.1440.10">
    <property type="entry name" value="GIY-YIG endonuclease"/>
    <property type="match status" value="1"/>
</dbReference>
<organism evidence="3 4">
    <name type="scientific">Roseibium porphyridii</name>
    <dbReference type="NCBI Taxonomy" id="2866279"/>
    <lineage>
        <taxon>Bacteria</taxon>
        <taxon>Pseudomonadati</taxon>
        <taxon>Pseudomonadota</taxon>
        <taxon>Alphaproteobacteria</taxon>
        <taxon>Hyphomicrobiales</taxon>
        <taxon>Stappiaceae</taxon>
        <taxon>Roseibium</taxon>
    </lineage>
</organism>
<dbReference type="SMART" id="SM00465">
    <property type="entry name" value="GIYc"/>
    <property type="match status" value="1"/>
</dbReference>
<dbReference type="SUPFAM" id="SSF82771">
    <property type="entry name" value="GIY-YIG endonuclease"/>
    <property type="match status" value="1"/>
</dbReference>
<dbReference type="PANTHER" id="PTHR34477">
    <property type="entry name" value="UPF0213 PROTEIN YHBQ"/>
    <property type="match status" value="1"/>
</dbReference>
<evidence type="ECO:0000259" key="2">
    <source>
        <dbReference type="PROSITE" id="PS50164"/>
    </source>
</evidence>
<protein>
    <submittedName>
        <fullName evidence="3">GIY-YIG nuclease family protein</fullName>
    </submittedName>
</protein>
<evidence type="ECO:0000313" key="4">
    <source>
        <dbReference type="Proteomes" id="UP001209803"/>
    </source>
</evidence>
<dbReference type="CDD" id="cd10448">
    <property type="entry name" value="GIY-YIG_unchar_3"/>
    <property type="match status" value="1"/>
</dbReference>
<feature type="domain" description="GIY-YIG" evidence="2">
    <location>
        <begin position="1"/>
        <end position="77"/>
    </location>
</feature>
<gene>
    <name evidence="3" type="ORF">K1718_08930</name>
</gene>
<keyword evidence="4" id="KW-1185">Reference proteome</keyword>
<dbReference type="PANTHER" id="PTHR34477:SF5">
    <property type="entry name" value="BSL5627 PROTEIN"/>
    <property type="match status" value="1"/>
</dbReference>
<dbReference type="Pfam" id="PF01541">
    <property type="entry name" value="GIY-YIG"/>
    <property type="match status" value="1"/>
</dbReference>
<dbReference type="EMBL" id="CP120863">
    <property type="protein sequence ID" value="WFE91466.1"/>
    <property type="molecule type" value="Genomic_DNA"/>
</dbReference>
<dbReference type="InterPro" id="IPR035901">
    <property type="entry name" value="GIY-YIG_endonuc_sf"/>
</dbReference>
<dbReference type="RefSeq" id="WP_265683913.1">
    <property type="nucleotide sequence ID" value="NZ_CP120863.1"/>
</dbReference>
<name>A0ABY8F7P2_9HYPH</name>
<comment type="similarity">
    <text evidence="1">Belongs to the UPF0213 family.</text>
</comment>
<evidence type="ECO:0000256" key="1">
    <source>
        <dbReference type="ARBA" id="ARBA00007435"/>
    </source>
</evidence>
<evidence type="ECO:0000313" key="3">
    <source>
        <dbReference type="EMBL" id="WFE91466.1"/>
    </source>
</evidence>
<proteinExistence type="inferred from homology"/>
<reference evidence="3 4" key="1">
    <citation type="submission" date="2023-03" db="EMBL/GenBank/DDBJ databases">
        <title>Roseibium porphyridii sp. nov. and Roseibium rhodosorbium sp. nov. isolated from marine algae, Porphyridium cruentum and Rhodosorus marinus, respectively.</title>
        <authorList>
            <person name="Lee M.W."/>
            <person name="Choi B.J."/>
            <person name="Lee J.K."/>
            <person name="Choi D.G."/>
            <person name="Baek J.H."/>
            <person name="Bayburt H."/>
            <person name="Kim J.M."/>
            <person name="Han D.M."/>
            <person name="Kim K.H."/>
            <person name="Jeon C.O."/>
        </authorList>
    </citation>
    <scope>NUCLEOTIDE SEQUENCE [LARGE SCALE GENOMIC DNA]</scope>
    <source>
        <strain evidence="3 4">KMA01</strain>
    </source>
</reference>
<dbReference type="InterPro" id="IPR050190">
    <property type="entry name" value="UPF0213_domain"/>
</dbReference>
<sequence length="95" mass="11666">MAFFVYILASRQRGTLYTGITNDLGRRVHEHRQKTGSKFTRRYGVTRLVYYEVFEDPNTAITREKHLKRWPREWKIQAIEEFNPDWRDLYEELNR</sequence>